<feature type="compositionally biased region" description="Polar residues" evidence="1">
    <location>
        <begin position="148"/>
        <end position="157"/>
    </location>
</feature>
<accession>A0A9W8GDM7</accession>
<feature type="compositionally biased region" description="Basic residues" evidence="1">
    <location>
        <begin position="130"/>
        <end position="145"/>
    </location>
</feature>
<gene>
    <name evidence="2" type="ORF">GGI25_000936</name>
</gene>
<reference evidence="2" key="1">
    <citation type="submission" date="2022-07" db="EMBL/GenBank/DDBJ databases">
        <title>Phylogenomic reconstructions and comparative analyses of Kickxellomycotina fungi.</title>
        <authorList>
            <person name="Reynolds N.K."/>
            <person name="Stajich J.E."/>
            <person name="Barry K."/>
            <person name="Grigoriev I.V."/>
            <person name="Crous P."/>
            <person name="Smith M.E."/>
        </authorList>
    </citation>
    <scope>NUCLEOTIDE SEQUENCE</scope>
    <source>
        <strain evidence="2">NRRL 3115</strain>
    </source>
</reference>
<feature type="compositionally biased region" description="Polar residues" evidence="1">
    <location>
        <begin position="115"/>
        <end position="129"/>
    </location>
</feature>
<feature type="compositionally biased region" description="Basic residues" evidence="1">
    <location>
        <begin position="89"/>
        <end position="98"/>
    </location>
</feature>
<feature type="compositionally biased region" description="Polar residues" evidence="1">
    <location>
        <begin position="395"/>
        <end position="421"/>
    </location>
</feature>
<feature type="compositionally biased region" description="Polar residues" evidence="1">
    <location>
        <begin position="479"/>
        <end position="494"/>
    </location>
</feature>
<feature type="region of interest" description="Disordered" evidence="1">
    <location>
        <begin position="1"/>
        <end position="273"/>
    </location>
</feature>
<feature type="compositionally biased region" description="Basic residues" evidence="1">
    <location>
        <begin position="231"/>
        <end position="261"/>
    </location>
</feature>
<feature type="compositionally biased region" description="Low complexity" evidence="1">
    <location>
        <begin position="562"/>
        <end position="573"/>
    </location>
</feature>
<feature type="compositionally biased region" description="Low complexity" evidence="1">
    <location>
        <begin position="631"/>
        <end position="644"/>
    </location>
</feature>
<feature type="region of interest" description="Disordered" evidence="1">
    <location>
        <begin position="476"/>
        <end position="513"/>
    </location>
</feature>
<dbReference type="EMBL" id="JANBTW010000007">
    <property type="protein sequence ID" value="KAJ2680048.1"/>
    <property type="molecule type" value="Genomic_DNA"/>
</dbReference>
<sequence length="740" mass="80982">MPSGRTKDPASSSLPPANDIPQERRWSASDLLFRRWSTKRQHQPTEDVQPSSPPKKRPSVLVRRSSGSAAAKKTAATAAPKDPPTSPRKPQRTAQHQHQHQEPQKNKPNAAAHQHQPQKNKPNAAAHQQQPRRSKPNPAARQRRHSQVDLNGTSTANMHKPTKEKPSLNSTRPRTVFHGIQAPRFLRALLNGGSDNRNSVKKGKQPKKKSHSHSRPKQQKQKPAAKPSTTKSRHKSSHLHSSHRSDKKKQHPPHEHRHHLHNMTDREAGAKPLPKADSLSLAKTSVAATSVPTVRFSEPPEQHIQAPDTLPIGVQIPPAGISPKNNIVAMPVPKHYTAGQAGRMPMEAAPLEDPNLRLSGFGLSQHSYTLSDDEARPGEVAVLQPLPQRFYIDSQDPNRLSTASRNSVMTTGGESHISSYTDPDENDEGKQQTVRVYRILGHRNTNERMDINSQAARVRSPLLVTIANDGSIVGESTYPHRSTGNVHPNKSSGALTKDMKLSAGSTESAEAATSLGTESFATAQLFTGRPSSDEYHSADSDNVSDIAMRAHLSVDEENIMGSSFPSSQPSSPHSNEEQAVDNAFFEWLRLQAATDHPPPQDLQRNQPTISQTVAQSTSAMPLSYIHNISHASSQRHYSPSSSQRNSTFAPYLQKSDSQVDRSSRIETLVAQLLARVSDLESRFVCMEAIMASIEEKLAGLTTTAAPSISRSLSMKRAMSAFSAAGKMPEVKTFGSNDVPS</sequence>
<protein>
    <submittedName>
        <fullName evidence="2">Uncharacterized protein</fullName>
    </submittedName>
</protein>
<feature type="compositionally biased region" description="Low complexity" evidence="1">
    <location>
        <begin position="501"/>
        <end position="513"/>
    </location>
</feature>
<evidence type="ECO:0000313" key="3">
    <source>
        <dbReference type="Proteomes" id="UP001151518"/>
    </source>
</evidence>
<name>A0A9W8GDM7_9FUNG</name>
<evidence type="ECO:0000256" key="1">
    <source>
        <dbReference type="SAM" id="MobiDB-lite"/>
    </source>
</evidence>
<feature type="compositionally biased region" description="Low complexity" evidence="1">
    <location>
        <begin position="69"/>
        <end position="80"/>
    </location>
</feature>
<evidence type="ECO:0000313" key="2">
    <source>
        <dbReference type="EMBL" id="KAJ2680048.1"/>
    </source>
</evidence>
<feature type="region of interest" description="Disordered" evidence="1">
    <location>
        <begin position="559"/>
        <end position="578"/>
    </location>
</feature>
<feature type="compositionally biased region" description="Low complexity" evidence="1">
    <location>
        <begin position="221"/>
        <end position="230"/>
    </location>
</feature>
<comment type="caution">
    <text evidence="2">The sequence shown here is derived from an EMBL/GenBank/DDBJ whole genome shotgun (WGS) entry which is preliminary data.</text>
</comment>
<feature type="region of interest" description="Disordered" evidence="1">
    <location>
        <begin position="393"/>
        <end position="430"/>
    </location>
</feature>
<dbReference type="AlphaFoldDB" id="A0A9W8GDM7"/>
<dbReference type="OrthoDB" id="5597387at2759"/>
<feature type="compositionally biased region" description="Basic residues" evidence="1">
    <location>
        <begin position="199"/>
        <end position="220"/>
    </location>
</feature>
<feature type="region of interest" description="Disordered" evidence="1">
    <location>
        <begin position="631"/>
        <end position="656"/>
    </location>
</feature>
<dbReference type="Proteomes" id="UP001151518">
    <property type="component" value="Unassembled WGS sequence"/>
</dbReference>
<proteinExistence type="predicted"/>
<organism evidence="2 3">
    <name type="scientific">Coemansia spiralis</name>
    <dbReference type="NCBI Taxonomy" id="417178"/>
    <lineage>
        <taxon>Eukaryota</taxon>
        <taxon>Fungi</taxon>
        <taxon>Fungi incertae sedis</taxon>
        <taxon>Zoopagomycota</taxon>
        <taxon>Kickxellomycotina</taxon>
        <taxon>Kickxellomycetes</taxon>
        <taxon>Kickxellales</taxon>
        <taxon>Kickxellaceae</taxon>
        <taxon>Coemansia</taxon>
    </lineage>
</organism>